<evidence type="ECO:0008006" key="4">
    <source>
        <dbReference type="Google" id="ProtNLM"/>
    </source>
</evidence>
<dbReference type="SUPFAM" id="SSF50494">
    <property type="entry name" value="Trypsin-like serine proteases"/>
    <property type="match status" value="1"/>
</dbReference>
<protein>
    <recommendedName>
        <fullName evidence="4">Serine protease</fullName>
    </recommendedName>
</protein>
<evidence type="ECO:0000313" key="2">
    <source>
        <dbReference type="EMBL" id="KAF8464984.1"/>
    </source>
</evidence>
<reference evidence="2" key="1">
    <citation type="submission" date="2019-10" db="EMBL/GenBank/DDBJ databases">
        <authorList>
            <consortium name="DOE Joint Genome Institute"/>
            <person name="Kuo A."/>
            <person name="Miyauchi S."/>
            <person name="Kiss E."/>
            <person name="Drula E."/>
            <person name="Kohler A."/>
            <person name="Sanchez-Garcia M."/>
            <person name="Andreopoulos B."/>
            <person name="Barry K.W."/>
            <person name="Bonito G."/>
            <person name="Buee M."/>
            <person name="Carver A."/>
            <person name="Chen C."/>
            <person name="Cichocki N."/>
            <person name="Clum A."/>
            <person name="Culley D."/>
            <person name="Crous P.W."/>
            <person name="Fauchery L."/>
            <person name="Girlanda M."/>
            <person name="Hayes R."/>
            <person name="Keri Z."/>
            <person name="LaButti K."/>
            <person name="Lipzen A."/>
            <person name="Lombard V."/>
            <person name="Magnuson J."/>
            <person name="Maillard F."/>
            <person name="Morin E."/>
            <person name="Murat C."/>
            <person name="Nolan M."/>
            <person name="Ohm R."/>
            <person name="Pangilinan J."/>
            <person name="Pereira M."/>
            <person name="Perotto S."/>
            <person name="Peter M."/>
            <person name="Riley R."/>
            <person name="Sitrit Y."/>
            <person name="Stielow B."/>
            <person name="Szollosi G."/>
            <person name="Zifcakova L."/>
            <person name="Stursova M."/>
            <person name="Spatafora J.W."/>
            <person name="Tedersoo L."/>
            <person name="Vaario L.-M."/>
            <person name="Yamada A."/>
            <person name="Yan M."/>
            <person name="Wang P."/>
            <person name="Xu J."/>
            <person name="Bruns T."/>
            <person name="Baldrian P."/>
            <person name="Vilgalys R."/>
            <person name="Henrissat B."/>
            <person name="Grigoriev I.V."/>
            <person name="Hibbett D."/>
            <person name="Nagy L.G."/>
            <person name="Martin F.M."/>
        </authorList>
    </citation>
    <scope>NUCLEOTIDE SEQUENCE</scope>
    <source>
        <strain evidence="2">Prilba</strain>
    </source>
</reference>
<evidence type="ECO:0000256" key="1">
    <source>
        <dbReference type="SAM" id="MobiDB-lite"/>
    </source>
</evidence>
<organism evidence="2 3">
    <name type="scientific">Russula ochroleuca</name>
    <dbReference type="NCBI Taxonomy" id="152965"/>
    <lineage>
        <taxon>Eukaryota</taxon>
        <taxon>Fungi</taxon>
        <taxon>Dikarya</taxon>
        <taxon>Basidiomycota</taxon>
        <taxon>Agaricomycotina</taxon>
        <taxon>Agaricomycetes</taxon>
        <taxon>Russulales</taxon>
        <taxon>Russulaceae</taxon>
        <taxon>Russula</taxon>
    </lineage>
</organism>
<dbReference type="Proteomes" id="UP000759537">
    <property type="component" value="Unassembled WGS sequence"/>
</dbReference>
<dbReference type="InterPro" id="IPR009003">
    <property type="entry name" value="Peptidase_S1_PA"/>
</dbReference>
<name>A0A9P5JW52_9AGAM</name>
<accession>A0A9P5JW52</accession>
<keyword evidence="3" id="KW-1185">Reference proteome</keyword>
<dbReference type="AlphaFoldDB" id="A0A9P5JW52"/>
<dbReference type="OrthoDB" id="5424209at2759"/>
<dbReference type="EMBL" id="WHVB01000050">
    <property type="protein sequence ID" value="KAF8464984.1"/>
    <property type="molecule type" value="Genomic_DNA"/>
</dbReference>
<comment type="caution">
    <text evidence="2">The sequence shown here is derived from an EMBL/GenBank/DDBJ whole genome shotgun (WGS) entry which is preliminary data.</text>
</comment>
<reference evidence="2" key="2">
    <citation type="journal article" date="2020" name="Nat. Commun.">
        <title>Large-scale genome sequencing of mycorrhizal fungi provides insights into the early evolution of symbiotic traits.</title>
        <authorList>
            <person name="Miyauchi S."/>
            <person name="Kiss E."/>
            <person name="Kuo A."/>
            <person name="Drula E."/>
            <person name="Kohler A."/>
            <person name="Sanchez-Garcia M."/>
            <person name="Morin E."/>
            <person name="Andreopoulos B."/>
            <person name="Barry K.W."/>
            <person name="Bonito G."/>
            <person name="Buee M."/>
            <person name="Carver A."/>
            <person name="Chen C."/>
            <person name="Cichocki N."/>
            <person name="Clum A."/>
            <person name="Culley D."/>
            <person name="Crous P.W."/>
            <person name="Fauchery L."/>
            <person name="Girlanda M."/>
            <person name="Hayes R.D."/>
            <person name="Keri Z."/>
            <person name="LaButti K."/>
            <person name="Lipzen A."/>
            <person name="Lombard V."/>
            <person name="Magnuson J."/>
            <person name="Maillard F."/>
            <person name="Murat C."/>
            <person name="Nolan M."/>
            <person name="Ohm R.A."/>
            <person name="Pangilinan J."/>
            <person name="Pereira M.F."/>
            <person name="Perotto S."/>
            <person name="Peter M."/>
            <person name="Pfister S."/>
            <person name="Riley R."/>
            <person name="Sitrit Y."/>
            <person name="Stielow J.B."/>
            <person name="Szollosi G."/>
            <person name="Zifcakova L."/>
            <person name="Stursova M."/>
            <person name="Spatafora J.W."/>
            <person name="Tedersoo L."/>
            <person name="Vaario L.M."/>
            <person name="Yamada A."/>
            <person name="Yan M."/>
            <person name="Wang P."/>
            <person name="Xu J."/>
            <person name="Bruns T."/>
            <person name="Baldrian P."/>
            <person name="Vilgalys R."/>
            <person name="Dunand C."/>
            <person name="Henrissat B."/>
            <person name="Grigoriev I.V."/>
            <person name="Hibbett D."/>
            <person name="Nagy L.G."/>
            <person name="Martin F.M."/>
        </authorList>
    </citation>
    <scope>NUCLEOTIDE SEQUENCE</scope>
    <source>
        <strain evidence="2">Prilba</strain>
    </source>
</reference>
<evidence type="ECO:0000313" key="3">
    <source>
        <dbReference type="Proteomes" id="UP000759537"/>
    </source>
</evidence>
<feature type="compositionally biased region" description="Polar residues" evidence="1">
    <location>
        <begin position="112"/>
        <end position="131"/>
    </location>
</feature>
<feature type="region of interest" description="Disordered" evidence="1">
    <location>
        <begin position="102"/>
        <end position="132"/>
    </location>
</feature>
<gene>
    <name evidence="2" type="ORF">DFH94DRAFT_796235</name>
</gene>
<proteinExistence type="predicted"/>
<sequence length="467" mass="51917">MPSHSPVDEAHNDYYDLPSNPISIFHTGPAWPLPTGIDPVRFAEAGGEPGPLFLWVGVIPRTLSRDDAEVAALRCKNILAEYEIMDVEIAFRESVFTRSTRPQHLDHVPSLRSPNSRRTQSIHSRSGSPYRSQGLPFEGTGCLYLCEGDQVLLLTARHVALLPSKHSNDLYHRKNNSMPRLEVTHPGSNAYQTALEAIMGRIGRETTVIDHYKDEIDALGAAAEDEDAEITAGRASAFWDTSLRPSNSVSTGDKRFTEDRALVELDRGKFNWNAFRGNVIHLGTKITAGGFREKMYPHPETCAQFKYPRGGLMKFRDFVKDGELRRPTIFDANREECLIVVKNGTSTGVTFGRTTSIESFVCDYKEYRIHSTSMEITIYPYSHKDGAFSAPGGSGSVISDANNRIVGMLTGGAGQTDSTDVTYASQYYFLDERIKKAFPNSHLYPIPPRWRNSAARGDSAAHQAHDE</sequence>